<keyword evidence="1" id="KW-0479">Metal-binding</keyword>
<dbReference type="GO" id="GO:0005524">
    <property type="term" value="F:ATP binding"/>
    <property type="evidence" value="ECO:0007669"/>
    <property type="project" value="UniProtKB-UniRule"/>
</dbReference>
<dbReference type="Pfam" id="PF12409">
    <property type="entry name" value="P5-ATPase"/>
    <property type="match status" value="1"/>
</dbReference>
<proteinExistence type="inferred from homology"/>
<comment type="similarity">
    <text evidence="1">Belongs to the cation transport ATPase (P-type) (TC 3.A.3) family. Type V subfamily.</text>
</comment>
<comment type="caution">
    <text evidence="3">The sequence shown here is derived from an EMBL/GenBank/DDBJ whole genome shotgun (WGS) entry which is preliminary data.</text>
</comment>
<name>A0A2J8M6E4_PANTR</name>
<dbReference type="Proteomes" id="UP000236370">
    <property type="component" value="Unassembled WGS sequence"/>
</dbReference>
<dbReference type="InterPro" id="IPR047819">
    <property type="entry name" value="P5A-ATPase_N"/>
</dbReference>
<reference evidence="3 4" key="1">
    <citation type="submission" date="2017-12" db="EMBL/GenBank/DDBJ databases">
        <title>High-resolution comparative analysis of great ape genomes.</title>
        <authorList>
            <person name="Pollen A."/>
            <person name="Hastie A."/>
            <person name="Hormozdiari F."/>
            <person name="Dougherty M."/>
            <person name="Liu R."/>
            <person name="Chaisson M."/>
            <person name="Hoppe E."/>
            <person name="Hill C."/>
            <person name="Pang A."/>
            <person name="Hillier L."/>
            <person name="Baker C."/>
            <person name="Armstrong J."/>
            <person name="Shendure J."/>
            <person name="Paten B."/>
            <person name="Wilson R."/>
            <person name="Chao H."/>
            <person name="Schneider V."/>
            <person name="Ventura M."/>
            <person name="Kronenberg Z."/>
            <person name="Murali S."/>
            <person name="Gordon D."/>
            <person name="Cantsilieris S."/>
            <person name="Munson K."/>
            <person name="Nelson B."/>
            <person name="Raja A."/>
            <person name="Underwood J."/>
            <person name="Diekhans M."/>
            <person name="Fiddes I."/>
            <person name="Haussler D."/>
            <person name="Eichler E."/>
        </authorList>
    </citation>
    <scope>NUCLEOTIDE SEQUENCE [LARGE SCALE GENOMIC DNA]</scope>
    <source>
        <strain evidence="3">Yerkes chimp pedigree #C0471</strain>
    </source>
</reference>
<keyword evidence="1" id="KW-0812">Transmembrane</keyword>
<dbReference type="GO" id="GO:0019829">
    <property type="term" value="F:ATPase-coupled monoatomic cation transmembrane transporter activity"/>
    <property type="evidence" value="ECO:0007669"/>
    <property type="project" value="UniProtKB-UniRule"/>
</dbReference>
<gene>
    <name evidence="3" type="ORF">CK820_G0023544</name>
</gene>
<comment type="subcellular location">
    <subcellularLocation>
        <location evidence="1">Membrane</location>
        <topology evidence="1">Multi-pass membrane protein</topology>
    </subcellularLocation>
</comment>
<dbReference type="AlphaFoldDB" id="A0A2J8M6E4"/>
<comment type="caution">
    <text evidence="1">Lacks conserved residue(s) required for the propagation of feature annotation.</text>
</comment>
<evidence type="ECO:0000313" key="4">
    <source>
        <dbReference type="Proteomes" id="UP000236370"/>
    </source>
</evidence>
<keyword evidence="1" id="KW-0067">ATP-binding</keyword>
<dbReference type="GO" id="GO:0016020">
    <property type="term" value="C:membrane"/>
    <property type="evidence" value="ECO:0007669"/>
    <property type="project" value="UniProtKB-SubCell"/>
</dbReference>
<sequence length="47" mass="5387">MDKEERKIINQGQEDEMEIYGYNLSRWKLAIVSLGVICSGGFLLLLL</sequence>
<keyword evidence="1" id="KW-0547">Nucleotide-binding</keyword>
<keyword evidence="1" id="KW-1278">Translocase</keyword>
<accession>A0A2J8M6E4</accession>
<evidence type="ECO:0000256" key="1">
    <source>
        <dbReference type="RuleBase" id="RU362082"/>
    </source>
</evidence>
<keyword evidence="1" id="KW-0472">Membrane</keyword>
<dbReference type="EC" id="7.2.2.-" evidence="1"/>
<evidence type="ECO:0000259" key="2">
    <source>
        <dbReference type="Pfam" id="PF12409"/>
    </source>
</evidence>
<dbReference type="GO" id="GO:0046872">
    <property type="term" value="F:metal ion binding"/>
    <property type="evidence" value="ECO:0007669"/>
    <property type="project" value="UniProtKB-UniRule"/>
</dbReference>
<evidence type="ECO:0000313" key="3">
    <source>
        <dbReference type="EMBL" id="PNI55086.1"/>
    </source>
</evidence>
<comment type="catalytic activity">
    <reaction evidence="1">
        <text>ATP + H2O = ADP + phosphate + H(+)</text>
        <dbReference type="Rhea" id="RHEA:13065"/>
        <dbReference type="ChEBI" id="CHEBI:15377"/>
        <dbReference type="ChEBI" id="CHEBI:15378"/>
        <dbReference type="ChEBI" id="CHEBI:30616"/>
        <dbReference type="ChEBI" id="CHEBI:43474"/>
        <dbReference type="ChEBI" id="CHEBI:456216"/>
    </reaction>
</comment>
<dbReference type="EMBL" id="NBAG03000267">
    <property type="protein sequence ID" value="PNI55086.1"/>
    <property type="molecule type" value="Genomic_DNA"/>
</dbReference>
<keyword evidence="1" id="KW-1133">Transmembrane helix</keyword>
<feature type="non-terminal residue" evidence="3">
    <location>
        <position position="47"/>
    </location>
</feature>
<feature type="transmembrane region" description="Helical" evidence="1">
    <location>
        <begin position="27"/>
        <end position="46"/>
    </location>
</feature>
<organism evidence="3 4">
    <name type="scientific">Pan troglodytes</name>
    <name type="common">Chimpanzee</name>
    <dbReference type="NCBI Taxonomy" id="9598"/>
    <lineage>
        <taxon>Eukaryota</taxon>
        <taxon>Metazoa</taxon>
        <taxon>Chordata</taxon>
        <taxon>Craniata</taxon>
        <taxon>Vertebrata</taxon>
        <taxon>Euteleostomi</taxon>
        <taxon>Mammalia</taxon>
        <taxon>Eutheria</taxon>
        <taxon>Euarchontoglires</taxon>
        <taxon>Primates</taxon>
        <taxon>Haplorrhini</taxon>
        <taxon>Catarrhini</taxon>
        <taxon>Hominidae</taxon>
        <taxon>Pan</taxon>
    </lineage>
</organism>
<protein>
    <recommendedName>
        <fullName evidence="1">Cation-transporting ATPase</fullName>
        <ecNumber evidence="1">7.2.2.-</ecNumber>
    </recommendedName>
</protein>
<keyword evidence="1" id="KW-0460">Magnesium</keyword>
<feature type="domain" description="P5B-type ATPase N-terminal" evidence="2">
    <location>
        <begin position="13"/>
        <end position="47"/>
    </location>
</feature>